<name>A0A067M5N6_BOTB1</name>
<sequence length="628" mass="69530">MSQSGLNCTSRADPPSFAFVDYHQAKMKLIVAEELPELFQLLYDIGRPSSAEERGLRAQRLESKDRTKATAKGLSTILDEESEMLALIRNVIVDSSKSYMAEKISTIRAQRNRLSPIYRLPNETLSAVFEFANCHEPSSGSTRSLRTPAILARVSKRWREIALTTSSLWTTINVVNQCAAEIFATRSNNALLDIELLHNHAHLCCFPRKIFISLGPACPSLAFFEDALAALRWASLYLPYTARQLHQPCFTQLICEPYPKPSHFEFGWDLPAPAMLHLLWLTMLCLINISFSTEFTANQFICAVAAASPRPQRFALDALRFSDSDAHGWTSPPDGPWETATFPDLKHITICFFASGPTHRIFRSMRLPPDAVLEMKGRWDNLSDIFYPGLDFSSHLPSILSVRELDINFNVADGCCRIDGTVGGTMSAIIIGFCGVESVGRAHRLGQIYRQLARVLPTASVEELIIEIAPRTAISDIVALLADFPSITSLLLSRPSIDVVKLLLITPTMHLCPGLEKLILMSSPISEAGLIELALSRTKSEGPEAIQLDAQMFSEPKDHLRSIEIVDCHQVHDEVALGQILAGLDLTENLMLFSVVFCKAKTELIDAELVMTLGGQAFAEGVDARECT</sequence>
<evidence type="ECO:0000313" key="3">
    <source>
        <dbReference type="Proteomes" id="UP000027195"/>
    </source>
</evidence>
<organism evidence="2 3">
    <name type="scientific">Botryobasidium botryosum (strain FD-172 SS1)</name>
    <dbReference type="NCBI Taxonomy" id="930990"/>
    <lineage>
        <taxon>Eukaryota</taxon>
        <taxon>Fungi</taxon>
        <taxon>Dikarya</taxon>
        <taxon>Basidiomycota</taxon>
        <taxon>Agaricomycotina</taxon>
        <taxon>Agaricomycetes</taxon>
        <taxon>Cantharellales</taxon>
        <taxon>Botryobasidiaceae</taxon>
        <taxon>Botryobasidium</taxon>
    </lineage>
</organism>
<protein>
    <recommendedName>
        <fullName evidence="1">F-box domain-containing protein</fullName>
    </recommendedName>
</protein>
<accession>A0A067M5N6</accession>
<keyword evidence="3" id="KW-1185">Reference proteome</keyword>
<dbReference type="Gene3D" id="1.20.1280.50">
    <property type="match status" value="1"/>
</dbReference>
<dbReference type="Proteomes" id="UP000027195">
    <property type="component" value="Unassembled WGS sequence"/>
</dbReference>
<dbReference type="OrthoDB" id="3365698at2759"/>
<dbReference type="SUPFAM" id="SSF52047">
    <property type="entry name" value="RNI-like"/>
    <property type="match status" value="1"/>
</dbReference>
<dbReference type="EMBL" id="KL198072">
    <property type="protein sequence ID" value="KDQ10030.1"/>
    <property type="molecule type" value="Genomic_DNA"/>
</dbReference>
<dbReference type="AlphaFoldDB" id="A0A067M5N6"/>
<reference evidence="3" key="1">
    <citation type="journal article" date="2014" name="Proc. Natl. Acad. Sci. U.S.A.">
        <title>Extensive sampling of basidiomycete genomes demonstrates inadequacy of the white-rot/brown-rot paradigm for wood decay fungi.</title>
        <authorList>
            <person name="Riley R."/>
            <person name="Salamov A.A."/>
            <person name="Brown D.W."/>
            <person name="Nagy L.G."/>
            <person name="Floudas D."/>
            <person name="Held B.W."/>
            <person name="Levasseur A."/>
            <person name="Lombard V."/>
            <person name="Morin E."/>
            <person name="Otillar R."/>
            <person name="Lindquist E.A."/>
            <person name="Sun H."/>
            <person name="LaButti K.M."/>
            <person name="Schmutz J."/>
            <person name="Jabbour D."/>
            <person name="Luo H."/>
            <person name="Baker S.E."/>
            <person name="Pisabarro A.G."/>
            <person name="Walton J.D."/>
            <person name="Blanchette R.A."/>
            <person name="Henrissat B."/>
            <person name="Martin F."/>
            <person name="Cullen D."/>
            <person name="Hibbett D.S."/>
            <person name="Grigoriev I.V."/>
        </authorList>
    </citation>
    <scope>NUCLEOTIDE SEQUENCE [LARGE SCALE GENOMIC DNA]</scope>
    <source>
        <strain evidence="3">FD-172 SS1</strain>
    </source>
</reference>
<dbReference type="InParanoid" id="A0A067M5N6"/>
<gene>
    <name evidence="2" type="ORF">BOTBODRAFT_190793</name>
</gene>
<evidence type="ECO:0000259" key="1">
    <source>
        <dbReference type="Pfam" id="PF12937"/>
    </source>
</evidence>
<dbReference type="Pfam" id="PF12937">
    <property type="entry name" value="F-box-like"/>
    <property type="match status" value="1"/>
</dbReference>
<proteinExistence type="predicted"/>
<dbReference type="InterPro" id="IPR001810">
    <property type="entry name" value="F-box_dom"/>
</dbReference>
<evidence type="ECO:0000313" key="2">
    <source>
        <dbReference type="EMBL" id="KDQ10030.1"/>
    </source>
</evidence>
<feature type="domain" description="F-box" evidence="1">
    <location>
        <begin position="118"/>
        <end position="172"/>
    </location>
</feature>
<dbReference type="HOGENOM" id="CLU_024199_1_2_1"/>